<dbReference type="PROSITE" id="PS50181">
    <property type="entry name" value="FBOX"/>
    <property type="match status" value="1"/>
</dbReference>
<dbReference type="AlphaFoldDB" id="A0AAN9KZY4"/>
<feature type="region of interest" description="Disordered" evidence="1">
    <location>
        <begin position="1"/>
        <end position="31"/>
    </location>
</feature>
<evidence type="ECO:0000313" key="3">
    <source>
        <dbReference type="EMBL" id="KAK7324458.1"/>
    </source>
</evidence>
<dbReference type="PANTHER" id="PTHR34145">
    <property type="entry name" value="OS02G0105600 PROTEIN"/>
    <property type="match status" value="1"/>
</dbReference>
<dbReference type="InterPro" id="IPR055411">
    <property type="entry name" value="LRR_FXL15/At3g58940/PEG3-like"/>
</dbReference>
<dbReference type="InterPro" id="IPR053772">
    <property type="entry name" value="At1g61320/At1g61330-like"/>
</dbReference>
<accession>A0AAN9KZY4</accession>
<dbReference type="Pfam" id="PF12937">
    <property type="entry name" value="F-box-like"/>
    <property type="match status" value="1"/>
</dbReference>
<evidence type="ECO:0000256" key="1">
    <source>
        <dbReference type="SAM" id="MobiDB-lite"/>
    </source>
</evidence>
<dbReference type="Pfam" id="PF24758">
    <property type="entry name" value="LRR_At5g56370"/>
    <property type="match status" value="1"/>
</dbReference>
<comment type="caution">
    <text evidence="3">The sequence shown here is derived from an EMBL/GenBank/DDBJ whole genome shotgun (WGS) entry which is preliminary data.</text>
</comment>
<protein>
    <recommendedName>
        <fullName evidence="2">F-box domain-containing protein</fullName>
    </recommendedName>
</protein>
<dbReference type="InterPro" id="IPR006566">
    <property type="entry name" value="FBD"/>
</dbReference>
<reference evidence="3 4" key="1">
    <citation type="submission" date="2024-01" db="EMBL/GenBank/DDBJ databases">
        <title>The genomes of 5 underutilized Papilionoideae crops provide insights into root nodulation and disease resistanc.</title>
        <authorList>
            <person name="Jiang F."/>
        </authorList>
    </citation>
    <scope>NUCLEOTIDE SEQUENCE [LARGE SCALE GENOMIC DNA]</scope>
    <source>
        <strain evidence="3">LVBAO_FW01</strain>
        <tissue evidence="3">Leaves</tissue>
    </source>
</reference>
<dbReference type="SUPFAM" id="SSF81383">
    <property type="entry name" value="F-box domain"/>
    <property type="match status" value="1"/>
</dbReference>
<feature type="compositionally biased region" description="Polar residues" evidence="1">
    <location>
        <begin position="1"/>
        <end position="15"/>
    </location>
</feature>
<name>A0AAN9KZY4_CANGL</name>
<sequence>MSLFNPSSSTPNTSHGRIRKGPNKEKLMKTDTNGDFINNLPDEILVNILSKLRIDEAVRCDVLSKRWFGLWKQTSHMEFDVRHMVNPLTKLLQSREARTVPDFNTLGPSINKIGYGFFSRVILLILTHSSILSSCHFRHFKKSLVFGDVETCIDFFLDRKKGIKDLCLECVSEGEEGAEKFVFHENVYTPTFPCGIFENLASLELINYTIECWLPFQECRQLKKLKLKRVYLDNITLSGILENCVVLENFMLLECNGLGRVLIVKSKLKVLQLQALCVGEIDIVTNSLEVLLLDSMICPVKDVRIYAPYLKTFRSYNYSIYARMVAANGENSIAKTHQIFAQCSDLVMGPTTRSIFQNLSTLSIDLDLNNLREAGLLSYVMRLCKHLRAIDIYLPVFRPRITHKSIICSSDILCLMSTFWEKRESCCCISQKLKFVSVRGFRGKEHELKFAKYVITKAIMLKRITIICSDSMTKAETLFSLPRASGNLFINLKLNANNPMDEFAEHQNRMLKW</sequence>
<dbReference type="CDD" id="cd22160">
    <property type="entry name" value="F-box_AtFBL13-like"/>
    <property type="match status" value="1"/>
</dbReference>
<feature type="domain" description="F-box" evidence="2">
    <location>
        <begin position="34"/>
        <end position="82"/>
    </location>
</feature>
<dbReference type="PANTHER" id="PTHR34145:SF28">
    <property type="entry name" value="F-BOX DOMAIN-CONTAINING PROTEIN"/>
    <property type="match status" value="1"/>
</dbReference>
<organism evidence="3 4">
    <name type="scientific">Canavalia gladiata</name>
    <name type="common">Sword bean</name>
    <name type="synonym">Dolichos gladiatus</name>
    <dbReference type="NCBI Taxonomy" id="3824"/>
    <lineage>
        <taxon>Eukaryota</taxon>
        <taxon>Viridiplantae</taxon>
        <taxon>Streptophyta</taxon>
        <taxon>Embryophyta</taxon>
        <taxon>Tracheophyta</taxon>
        <taxon>Spermatophyta</taxon>
        <taxon>Magnoliopsida</taxon>
        <taxon>eudicotyledons</taxon>
        <taxon>Gunneridae</taxon>
        <taxon>Pentapetalae</taxon>
        <taxon>rosids</taxon>
        <taxon>fabids</taxon>
        <taxon>Fabales</taxon>
        <taxon>Fabaceae</taxon>
        <taxon>Papilionoideae</taxon>
        <taxon>50 kb inversion clade</taxon>
        <taxon>NPAAA clade</taxon>
        <taxon>indigoferoid/millettioid clade</taxon>
        <taxon>Phaseoleae</taxon>
        <taxon>Canavalia</taxon>
    </lineage>
</organism>
<dbReference type="Pfam" id="PF08387">
    <property type="entry name" value="FBD"/>
    <property type="match status" value="1"/>
</dbReference>
<dbReference type="InterPro" id="IPR001810">
    <property type="entry name" value="F-box_dom"/>
</dbReference>
<dbReference type="Gene3D" id="1.20.1280.50">
    <property type="match status" value="1"/>
</dbReference>
<gene>
    <name evidence="3" type="ORF">VNO77_28018</name>
</gene>
<dbReference type="InterPro" id="IPR053781">
    <property type="entry name" value="F-box_AtFBL13-like"/>
</dbReference>
<evidence type="ECO:0000313" key="4">
    <source>
        <dbReference type="Proteomes" id="UP001367508"/>
    </source>
</evidence>
<dbReference type="Proteomes" id="UP001367508">
    <property type="component" value="Unassembled WGS sequence"/>
</dbReference>
<dbReference type="EMBL" id="JAYMYQ010000006">
    <property type="protein sequence ID" value="KAK7324458.1"/>
    <property type="molecule type" value="Genomic_DNA"/>
</dbReference>
<proteinExistence type="predicted"/>
<evidence type="ECO:0000259" key="2">
    <source>
        <dbReference type="PROSITE" id="PS50181"/>
    </source>
</evidence>
<dbReference type="InterPro" id="IPR036047">
    <property type="entry name" value="F-box-like_dom_sf"/>
</dbReference>
<keyword evidence="4" id="KW-1185">Reference proteome</keyword>